<dbReference type="PANTHER" id="PTHR43825:SF1">
    <property type="entry name" value="TRANSKETOLASE-LIKE PYRIMIDINE-BINDING DOMAIN-CONTAINING PROTEIN"/>
    <property type="match status" value="1"/>
</dbReference>
<keyword evidence="6" id="KW-1185">Reference proteome</keyword>
<dbReference type="InterPro" id="IPR009014">
    <property type="entry name" value="Transketo_C/PFOR_II"/>
</dbReference>
<dbReference type="CDD" id="cd07033">
    <property type="entry name" value="TPP_PYR_DXS_TK_like"/>
    <property type="match status" value="1"/>
</dbReference>
<proteinExistence type="inferred from homology"/>
<dbReference type="PANTHER" id="PTHR43825">
    <property type="entry name" value="PYRUVATE DEHYDROGENASE E1 COMPONENT"/>
    <property type="match status" value="1"/>
</dbReference>
<dbReference type="Proteomes" id="UP000015346">
    <property type="component" value="Unassembled WGS sequence"/>
</dbReference>
<dbReference type="Pfam" id="PF02780">
    <property type="entry name" value="Transketolase_C"/>
    <property type="match status" value="1"/>
</dbReference>
<dbReference type="SUPFAM" id="SSF52922">
    <property type="entry name" value="TK C-terminal domain-like"/>
    <property type="match status" value="1"/>
</dbReference>
<name>S9R6G6_9RHOB</name>
<comment type="cofactor">
    <cofactor evidence="1">
        <name>thiamine diphosphate</name>
        <dbReference type="ChEBI" id="CHEBI:58937"/>
    </cofactor>
</comment>
<dbReference type="Gene3D" id="3.40.50.920">
    <property type="match status" value="1"/>
</dbReference>
<dbReference type="HOGENOM" id="CLU_009227_1_1_5"/>
<dbReference type="Pfam" id="PF02779">
    <property type="entry name" value="Transket_pyr"/>
    <property type="match status" value="1"/>
</dbReference>
<gene>
    <name evidence="5" type="ORF">ruthe_00562</name>
</gene>
<dbReference type="PATRIC" id="fig|1123069.3.peg.528"/>
<dbReference type="EC" id="2.2.1.1" evidence="5"/>
<evidence type="ECO:0000256" key="1">
    <source>
        <dbReference type="ARBA" id="ARBA00001964"/>
    </source>
</evidence>
<keyword evidence="5" id="KW-0808">Transferase</keyword>
<dbReference type="SMART" id="SM00861">
    <property type="entry name" value="Transket_pyr"/>
    <property type="match status" value="1"/>
</dbReference>
<dbReference type="STRING" id="1123069.ruthe_00562"/>
<evidence type="ECO:0000259" key="4">
    <source>
        <dbReference type="SMART" id="SM00861"/>
    </source>
</evidence>
<sequence>MAHAAPLKPGLSDCREAWSATLLALAEADPRVVAVVNDSVGSSKLATFQKRFPDRLINVGIAEQNMVGVGAGLANGGKIPFVSAASPFLTGRALEQIKADAAYSNVNVKLVGQSSGVAYGELGPTHHSIEDLAWLRVLQNLAILVPADPAETEAAVRWAHAHDGPVFIRVSRMPVPDLGEQAPYEPGRATVLRQGGDVALLTLGTTVHLAMAAAGLLAAEGVSARVVNMRSLAPLDEIAVREAAATGAIVTVEEAHVSGGLGGAVAEIVTAHRPVPVERVGFPGFVPTGSVEWLFERFGLSPEGIAAAVRRALGRKRA</sequence>
<protein>
    <submittedName>
        <fullName evidence="5">Transketolase subunit B</fullName>
        <ecNumber evidence="5">2.2.1.1</ecNumber>
    </submittedName>
</protein>
<dbReference type="InterPro" id="IPR005475">
    <property type="entry name" value="Transketolase-like_Pyr-bd"/>
</dbReference>
<dbReference type="OrthoDB" id="8732661at2"/>
<feature type="domain" description="Transketolase-like pyrimidine-binding" evidence="4">
    <location>
        <begin position="12"/>
        <end position="177"/>
    </location>
</feature>
<reference evidence="5 6" key="1">
    <citation type="journal article" date="2013" name="Stand. Genomic Sci.">
        <title>Genome sequence of the reddish-pigmented Rubellimicrobium thermophilum type strain (DSM 16684(T)), a member of the Roseobacter clade.</title>
        <authorList>
            <person name="Fiebig A."/>
            <person name="Riedel T."/>
            <person name="Gronow S."/>
            <person name="Petersen J."/>
            <person name="Klenk H.P."/>
            <person name="Goker M."/>
        </authorList>
    </citation>
    <scope>NUCLEOTIDE SEQUENCE [LARGE SCALE GENOMIC DNA]</scope>
    <source>
        <strain evidence="5 6">DSM 16684</strain>
    </source>
</reference>
<dbReference type="RefSeq" id="WP_021096671.1">
    <property type="nucleotide sequence ID" value="NZ_KE557320.1"/>
</dbReference>
<organism evidence="5 6">
    <name type="scientific">Rubellimicrobium thermophilum DSM 16684</name>
    <dbReference type="NCBI Taxonomy" id="1123069"/>
    <lineage>
        <taxon>Bacteria</taxon>
        <taxon>Pseudomonadati</taxon>
        <taxon>Pseudomonadota</taxon>
        <taxon>Alphaproteobacteria</taxon>
        <taxon>Rhodobacterales</taxon>
        <taxon>Roseobacteraceae</taxon>
        <taxon>Rubellimicrobium</taxon>
    </lineage>
</organism>
<dbReference type="InterPro" id="IPR029061">
    <property type="entry name" value="THDP-binding"/>
</dbReference>
<keyword evidence="3" id="KW-0786">Thiamine pyrophosphate</keyword>
<dbReference type="InterPro" id="IPR051157">
    <property type="entry name" value="PDH/Transketolase"/>
</dbReference>
<evidence type="ECO:0000313" key="6">
    <source>
        <dbReference type="Proteomes" id="UP000015346"/>
    </source>
</evidence>
<dbReference type="SUPFAM" id="SSF52518">
    <property type="entry name" value="Thiamin diphosphate-binding fold (THDP-binding)"/>
    <property type="match status" value="1"/>
</dbReference>
<dbReference type="EMBL" id="AOLV01000007">
    <property type="protein sequence ID" value="EPX87492.1"/>
    <property type="molecule type" value="Genomic_DNA"/>
</dbReference>
<comment type="caution">
    <text evidence="5">The sequence shown here is derived from an EMBL/GenBank/DDBJ whole genome shotgun (WGS) entry which is preliminary data.</text>
</comment>
<comment type="similarity">
    <text evidence="2">Belongs to the transketolase family.</text>
</comment>
<dbReference type="AlphaFoldDB" id="S9R6G6"/>
<dbReference type="GO" id="GO:0004802">
    <property type="term" value="F:transketolase activity"/>
    <property type="evidence" value="ECO:0007669"/>
    <property type="project" value="UniProtKB-EC"/>
</dbReference>
<evidence type="ECO:0000256" key="2">
    <source>
        <dbReference type="ARBA" id="ARBA00007131"/>
    </source>
</evidence>
<evidence type="ECO:0000256" key="3">
    <source>
        <dbReference type="ARBA" id="ARBA00023052"/>
    </source>
</evidence>
<dbReference type="Gene3D" id="3.40.50.970">
    <property type="match status" value="1"/>
</dbReference>
<accession>S9R6G6</accession>
<dbReference type="FunFam" id="3.40.50.970:FF:000129">
    <property type="entry name" value="Transketolase"/>
    <property type="match status" value="1"/>
</dbReference>
<evidence type="ECO:0000313" key="5">
    <source>
        <dbReference type="EMBL" id="EPX87492.1"/>
    </source>
</evidence>
<dbReference type="InterPro" id="IPR033248">
    <property type="entry name" value="Transketolase_C"/>
</dbReference>